<name>A0A381RX97_9ZZZZ</name>
<dbReference type="EMBL" id="UINC01002420">
    <property type="protein sequence ID" value="SUZ96476.1"/>
    <property type="molecule type" value="Genomic_DNA"/>
</dbReference>
<dbReference type="PANTHER" id="PTHR45431:SF3">
    <property type="entry name" value="RHODANESE-LIKE DOMAIN-CONTAINING PROTEIN 15, CHLOROPLASTIC"/>
    <property type="match status" value="1"/>
</dbReference>
<feature type="domain" description="Rhodanese" evidence="1">
    <location>
        <begin position="43"/>
        <end position="151"/>
    </location>
</feature>
<protein>
    <recommendedName>
        <fullName evidence="1">Rhodanese domain-containing protein</fullName>
    </recommendedName>
</protein>
<gene>
    <name evidence="2" type="ORF">METZ01_LOCUS49330</name>
</gene>
<organism evidence="2">
    <name type="scientific">marine metagenome</name>
    <dbReference type="NCBI Taxonomy" id="408172"/>
    <lineage>
        <taxon>unclassified sequences</taxon>
        <taxon>metagenomes</taxon>
        <taxon>ecological metagenomes</taxon>
    </lineage>
</organism>
<dbReference type="SUPFAM" id="SSF52821">
    <property type="entry name" value="Rhodanese/Cell cycle control phosphatase"/>
    <property type="match status" value="1"/>
</dbReference>
<reference evidence="2" key="1">
    <citation type="submission" date="2018-05" db="EMBL/GenBank/DDBJ databases">
        <authorList>
            <person name="Lanie J.A."/>
            <person name="Ng W.-L."/>
            <person name="Kazmierczak K.M."/>
            <person name="Andrzejewski T.M."/>
            <person name="Davidsen T.M."/>
            <person name="Wayne K.J."/>
            <person name="Tettelin H."/>
            <person name="Glass J.I."/>
            <person name="Rusch D."/>
            <person name="Podicherti R."/>
            <person name="Tsui H.-C.T."/>
            <person name="Winkler M.E."/>
        </authorList>
    </citation>
    <scope>NUCLEOTIDE SEQUENCE</scope>
</reference>
<sequence>MSCFHRLHVELMGKSNPQVCGVSRLTAEPISIGARQAWSLMQAETSAKLIDTRSTVEYVMIGHPQGAVHIPWQDDPDWACNPRFTEDIQSLIADDEDKTDGGHSPPILLICRCGERSLEAGKRLMADGLENVYNVESGFEGPLDDKRQRSSVSGWRFDGLPWQQF</sequence>
<dbReference type="Gene3D" id="3.40.250.10">
    <property type="entry name" value="Rhodanese-like domain"/>
    <property type="match status" value="1"/>
</dbReference>
<evidence type="ECO:0000259" key="1">
    <source>
        <dbReference type="PROSITE" id="PS50206"/>
    </source>
</evidence>
<dbReference type="InterPro" id="IPR036873">
    <property type="entry name" value="Rhodanese-like_dom_sf"/>
</dbReference>
<dbReference type="SMART" id="SM00450">
    <property type="entry name" value="RHOD"/>
    <property type="match status" value="1"/>
</dbReference>
<accession>A0A381RX97</accession>
<dbReference type="PANTHER" id="PTHR45431">
    <property type="entry name" value="RHODANESE-LIKE DOMAIN-CONTAINING PROTEIN 15, CHLOROPLASTIC"/>
    <property type="match status" value="1"/>
</dbReference>
<dbReference type="PROSITE" id="PS50206">
    <property type="entry name" value="RHODANESE_3"/>
    <property type="match status" value="1"/>
</dbReference>
<dbReference type="InterPro" id="IPR001763">
    <property type="entry name" value="Rhodanese-like_dom"/>
</dbReference>
<proteinExistence type="predicted"/>
<dbReference type="InterPro" id="IPR052367">
    <property type="entry name" value="Thiosulfate_ST/Rhodanese-like"/>
</dbReference>
<evidence type="ECO:0000313" key="2">
    <source>
        <dbReference type="EMBL" id="SUZ96476.1"/>
    </source>
</evidence>
<dbReference type="AlphaFoldDB" id="A0A381RX97"/>
<dbReference type="Pfam" id="PF00581">
    <property type="entry name" value="Rhodanese"/>
    <property type="match status" value="1"/>
</dbReference>